<evidence type="ECO:0000313" key="3">
    <source>
        <dbReference type="Proteomes" id="UP000006882"/>
    </source>
</evidence>
<keyword evidence="3" id="KW-1185">Reference proteome</keyword>
<keyword evidence="1" id="KW-0472">Membrane</keyword>
<keyword evidence="1" id="KW-0812">Transmembrane</keyword>
<keyword evidence="1" id="KW-1133">Transmembrane helix</keyword>
<gene>
    <name evidence="2" type="ORF">PRUPE_1G181400</name>
</gene>
<accession>A0A251QZ26</accession>
<dbReference type="Proteomes" id="UP000006882">
    <property type="component" value="Chromosome G1"/>
</dbReference>
<feature type="transmembrane region" description="Helical" evidence="1">
    <location>
        <begin position="56"/>
        <end position="77"/>
    </location>
</feature>
<sequence length="90" mass="10050">MVLGSYSISEQLILSGRPTITFSPLTLFTVSETLIFRAMVIFLLTTSISSQRTPHLLGIVMYKCIKAELITIISYFLPLKAPKQQGNKTQ</sequence>
<proteinExistence type="predicted"/>
<evidence type="ECO:0000313" key="2">
    <source>
        <dbReference type="EMBL" id="ONI29099.1"/>
    </source>
</evidence>
<dbReference type="AlphaFoldDB" id="A0A251QZ26"/>
<feature type="transmembrane region" description="Helical" evidence="1">
    <location>
        <begin position="20"/>
        <end position="44"/>
    </location>
</feature>
<organism evidence="2 3">
    <name type="scientific">Prunus persica</name>
    <name type="common">Peach</name>
    <name type="synonym">Amygdalus persica</name>
    <dbReference type="NCBI Taxonomy" id="3760"/>
    <lineage>
        <taxon>Eukaryota</taxon>
        <taxon>Viridiplantae</taxon>
        <taxon>Streptophyta</taxon>
        <taxon>Embryophyta</taxon>
        <taxon>Tracheophyta</taxon>
        <taxon>Spermatophyta</taxon>
        <taxon>Magnoliopsida</taxon>
        <taxon>eudicotyledons</taxon>
        <taxon>Gunneridae</taxon>
        <taxon>Pentapetalae</taxon>
        <taxon>rosids</taxon>
        <taxon>fabids</taxon>
        <taxon>Rosales</taxon>
        <taxon>Rosaceae</taxon>
        <taxon>Amygdaloideae</taxon>
        <taxon>Amygdaleae</taxon>
        <taxon>Prunus</taxon>
    </lineage>
</organism>
<protein>
    <submittedName>
        <fullName evidence="2">Uncharacterized protein</fullName>
    </submittedName>
</protein>
<evidence type="ECO:0000256" key="1">
    <source>
        <dbReference type="SAM" id="Phobius"/>
    </source>
</evidence>
<name>A0A251QZ26_PRUPE</name>
<dbReference type="Gramene" id="ONI29099">
    <property type="protein sequence ID" value="ONI29099"/>
    <property type="gene ID" value="PRUPE_1G181400"/>
</dbReference>
<dbReference type="EMBL" id="CM007651">
    <property type="protein sequence ID" value="ONI29099.1"/>
    <property type="molecule type" value="Genomic_DNA"/>
</dbReference>
<reference evidence="2 3" key="1">
    <citation type="journal article" date="2013" name="Nat. Genet.">
        <title>The high-quality draft genome of peach (Prunus persica) identifies unique patterns of genetic diversity, domestication and genome evolution.</title>
        <authorList>
            <consortium name="International Peach Genome Initiative"/>
            <person name="Verde I."/>
            <person name="Abbott A.G."/>
            <person name="Scalabrin S."/>
            <person name="Jung S."/>
            <person name="Shu S."/>
            <person name="Marroni F."/>
            <person name="Zhebentyayeva T."/>
            <person name="Dettori M.T."/>
            <person name="Grimwood J."/>
            <person name="Cattonaro F."/>
            <person name="Zuccolo A."/>
            <person name="Rossini L."/>
            <person name="Jenkins J."/>
            <person name="Vendramin E."/>
            <person name="Meisel L.A."/>
            <person name="Decroocq V."/>
            <person name="Sosinski B."/>
            <person name="Prochnik S."/>
            <person name="Mitros T."/>
            <person name="Policriti A."/>
            <person name="Cipriani G."/>
            <person name="Dondini L."/>
            <person name="Ficklin S."/>
            <person name="Goodstein D.M."/>
            <person name="Xuan P."/>
            <person name="Del Fabbro C."/>
            <person name="Aramini V."/>
            <person name="Copetti D."/>
            <person name="Gonzalez S."/>
            <person name="Horner D.S."/>
            <person name="Falchi R."/>
            <person name="Lucas S."/>
            <person name="Mica E."/>
            <person name="Maldonado J."/>
            <person name="Lazzari B."/>
            <person name="Bielenberg D."/>
            <person name="Pirona R."/>
            <person name="Miculan M."/>
            <person name="Barakat A."/>
            <person name="Testolin R."/>
            <person name="Stella A."/>
            <person name="Tartarini S."/>
            <person name="Tonutti P."/>
            <person name="Arus P."/>
            <person name="Orellana A."/>
            <person name="Wells C."/>
            <person name="Main D."/>
            <person name="Vizzotto G."/>
            <person name="Silva H."/>
            <person name="Salamini F."/>
            <person name="Schmutz J."/>
            <person name="Morgante M."/>
            <person name="Rokhsar D.S."/>
        </authorList>
    </citation>
    <scope>NUCLEOTIDE SEQUENCE [LARGE SCALE GENOMIC DNA]</scope>
    <source>
        <strain evidence="3">cv. Nemared</strain>
    </source>
</reference>